<dbReference type="Gene3D" id="3.20.20.70">
    <property type="entry name" value="Aldolase class I"/>
    <property type="match status" value="1"/>
</dbReference>
<feature type="region of interest" description="Disordered" evidence="4">
    <location>
        <begin position="1"/>
        <end position="37"/>
    </location>
</feature>
<reference evidence="6" key="1">
    <citation type="journal article" date="2019" name="Int. J. Syst. Evol. Microbiol.">
        <title>The Global Catalogue of Microorganisms (GCM) 10K type strain sequencing project: providing services to taxonomists for standard genome sequencing and annotation.</title>
        <authorList>
            <consortium name="The Broad Institute Genomics Platform"/>
            <consortium name="The Broad Institute Genome Sequencing Center for Infectious Disease"/>
            <person name="Wu L."/>
            <person name="Ma J."/>
        </authorList>
    </citation>
    <scope>NUCLEOTIDE SEQUENCE [LARGE SCALE GENOMIC DNA]</scope>
    <source>
        <strain evidence="6">JCM 18081</strain>
    </source>
</reference>
<dbReference type="PANTHER" id="PTHR21337:SF0">
    <property type="entry name" value="PHOSPHO-2-DEHYDRO-3-DEOXYHEPTONATE ALDOLASE"/>
    <property type="match status" value="1"/>
</dbReference>
<protein>
    <recommendedName>
        <fullName evidence="3">Phospho-2-dehydro-3-deoxyheptonate aldolase</fullName>
        <ecNumber evidence="3">2.5.1.54</ecNumber>
    </recommendedName>
</protein>
<feature type="compositionally biased region" description="Polar residues" evidence="4">
    <location>
        <begin position="1"/>
        <end position="10"/>
    </location>
</feature>
<organism evidence="5 6">
    <name type="scientific">Streptomyces ziwulingensis</name>
    <dbReference type="NCBI Taxonomy" id="1045501"/>
    <lineage>
        <taxon>Bacteria</taxon>
        <taxon>Bacillati</taxon>
        <taxon>Actinomycetota</taxon>
        <taxon>Actinomycetes</taxon>
        <taxon>Kitasatosporales</taxon>
        <taxon>Streptomycetaceae</taxon>
        <taxon>Streptomyces</taxon>
    </lineage>
</organism>
<accession>A0ABP9D5P0</accession>
<evidence type="ECO:0000256" key="4">
    <source>
        <dbReference type="SAM" id="MobiDB-lite"/>
    </source>
</evidence>
<dbReference type="PANTHER" id="PTHR21337">
    <property type="entry name" value="PHOSPHO-2-DEHYDRO-3-DEOXYHEPTONATE ALDOLASE 1, 2"/>
    <property type="match status" value="1"/>
</dbReference>
<dbReference type="EMBL" id="BAABIG010000087">
    <property type="protein sequence ID" value="GAA4822945.1"/>
    <property type="molecule type" value="Genomic_DNA"/>
</dbReference>
<evidence type="ECO:0000313" key="5">
    <source>
        <dbReference type="EMBL" id="GAA4822945.1"/>
    </source>
</evidence>
<evidence type="ECO:0000256" key="1">
    <source>
        <dbReference type="ARBA" id="ARBA00008911"/>
    </source>
</evidence>
<dbReference type="InterPro" id="IPR002480">
    <property type="entry name" value="DAHP_synth_2"/>
</dbReference>
<proteinExistence type="inferred from homology"/>
<comment type="similarity">
    <text evidence="1 3">Belongs to the class-II DAHP synthase family.</text>
</comment>
<dbReference type="Pfam" id="PF01474">
    <property type="entry name" value="DAHP_synth_2"/>
    <property type="match status" value="1"/>
</dbReference>
<gene>
    <name evidence="5" type="primary">phzC_2</name>
    <name evidence="5" type="ORF">GCM10023220_65370</name>
</gene>
<dbReference type="EC" id="2.5.1.54" evidence="3"/>
<keyword evidence="6" id="KW-1185">Reference proteome</keyword>
<keyword evidence="3" id="KW-0028">Amino-acid biosynthesis</keyword>
<comment type="catalytic activity">
    <reaction evidence="3">
        <text>D-erythrose 4-phosphate + phosphoenolpyruvate + H2O = 7-phospho-2-dehydro-3-deoxy-D-arabino-heptonate + phosphate</text>
        <dbReference type="Rhea" id="RHEA:14717"/>
        <dbReference type="ChEBI" id="CHEBI:15377"/>
        <dbReference type="ChEBI" id="CHEBI:16897"/>
        <dbReference type="ChEBI" id="CHEBI:43474"/>
        <dbReference type="ChEBI" id="CHEBI:58394"/>
        <dbReference type="ChEBI" id="CHEBI:58702"/>
        <dbReference type="EC" id="2.5.1.54"/>
    </reaction>
</comment>
<keyword evidence="2 3" id="KW-0808">Transferase</keyword>
<evidence type="ECO:0000256" key="3">
    <source>
        <dbReference type="RuleBase" id="RU363071"/>
    </source>
</evidence>
<dbReference type="RefSeq" id="WP_345624300.1">
    <property type="nucleotide sequence ID" value="NZ_BAABIG010000087.1"/>
</dbReference>
<evidence type="ECO:0000313" key="6">
    <source>
        <dbReference type="Proteomes" id="UP001501265"/>
    </source>
</evidence>
<name>A0ABP9D5P0_9ACTN</name>
<sequence length="408" mass="43575">MTKMTMTSSPYGGVDPGLARSLAGRTAQQQPRWPDEQEVREVREALGGRAPLVAPAEVDQLTARLAEVAAGRALLLQGGDCAETFAGNTPEHLRANLRVLLHCATLLEVASALPVVHVGRIAGQYAKPRSRALGPDGLPAYRGDIVHGAAADAAARRPDPRRMLTAYAGAQAALTVVRATAAESRTELFTGHEALLLDYELPLVRAGYGLSGHFLWIGERTRDLDGAHVTLARHLANPVGVKVGPGTTPAQVLALAAALDPDRTPGRLTLISRMGADRVTGVLPPLVEAVAAAGHPVVWLCDPMHGNTQVAESGLKTRHFDRIVAEVEGYFAVHRALGSHPGGLHLEFTGDDVTECLGGREDLREDQLPERYLTACDPRLNGRQSLDLTRLVAEILLRRPVRGDAVRV</sequence>
<evidence type="ECO:0000256" key="2">
    <source>
        <dbReference type="ARBA" id="ARBA00022679"/>
    </source>
</evidence>
<comment type="caution">
    <text evidence="5">The sequence shown here is derived from an EMBL/GenBank/DDBJ whole genome shotgun (WGS) entry which is preliminary data.</text>
</comment>
<dbReference type="Proteomes" id="UP001501265">
    <property type="component" value="Unassembled WGS sequence"/>
</dbReference>
<dbReference type="InterPro" id="IPR013785">
    <property type="entry name" value="Aldolase_TIM"/>
</dbReference>
<dbReference type="SUPFAM" id="SSF51569">
    <property type="entry name" value="Aldolase"/>
    <property type="match status" value="1"/>
</dbReference>
<comment type="pathway">
    <text evidence="3">Metabolic intermediate biosynthesis; chorismate biosynthesis; chorismate from D-erythrose 4-phosphate and phosphoenolpyruvate: step 1/7.</text>
</comment>
<keyword evidence="3" id="KW-0057">Aromatic amino acid biosynthesis</keyword>